<dbReference type="AlphaFoldDB" id="A0A6C0BTZ5"/>
<feature type="domain" description="DUF4116" evidence="2">
    <location>
        <begin position="123"/>
        <end position="169"/>
    </location>
</feature>
<feature type="domain" description="DUF4116" evidence="2">
    <location>
        <begin position="71"/>
        <end position="119"/>
    </location>
</feature>
<protein>
    <recommendedName>
        <fullName evidence="2">DUF4116 domain-containing protein</fullName>
    </recommendedName>
</protein>
<feature type="domain" description="DUF4116" evidence="2">
    <location>
        <begin position="226"/>
        <end position="266"/>
    </location>
</feature>
<accession>A0A6C0BTZ5</accession>
<organism evidence="3">
    <name type="scientific">viral metagenome</name>
    <dbReference type="NCBI Taxonomy" id="1070528"/>
    <lineage>
        <taxon>unclassified sequences</taxon>
        <taxon>metagenomes</taxon>
        <taxon>organismal metagenomes</taxon>
    </lineage>
</organism>
<evidence type="ECO:0000259" key="2">
    <source>
        <dbReference type="Pfam" id="PF13475"/>
    </source>
</evidence>
<dbReference type="EMBL" id="MN739230">
    <property type="protein sequence ID" value="QHS94703.1"/>
    <property type="molecule type" value="Genomic_DNA"/>
</dbReference>
<feature type="domain" description="DUF4116" evidence="2">
    <location>
        <begin position="20"/>
        <end position="67"/>
    </location>
</feature>
<feature type="region of interest" description="Disordered" evidence="1">
    <location>
        <begin position="536"/>
        <end position="568"/>
    </location>
</feature>
<name>A0A6C0BTZ5_9ZZZZ</name>
<evidence type="ECO:0000256" key="1">
    <source>
        <dbReference type="SAM" id="MobiDB-lite"/>
    </source>
</evidence>
<feature type="domain" description="DUF4116" evidence="2">
    <location>
        <begin position="180"/>
        <end position="221"/>
    </location>
</feature>
<proteinExistence type="predicted"/>
<evidence type="ECO:0000313" key="3">
    <source>
        <dbReference type="EMBL" id="QHS94703.1"/>
    </source>
</evidence>
<reference evidence="3" key="1">
    <citation type="journal article" date="2020" name="Nature">
        <title>Giant virus diversity and host interactions through global metagenomics.</title>
        <authorList>
            <person name="Schulz F."/>
            <person name="Roux S."/>
            <person name="Paez-Espino D."/>
            <person name="Jungbluth S."/>
            <person name="Walsh D.A."/>
            <person name="Denef V.J."/>
            <person name="McMahon K.D."/>
            <person name="Konstantinidis K.T."/>
            <person name="Eloe-Fadrosh E.A."/>
            <person name="Kyrpides N.C."/>
            <person name="Woyke T."/>
        </authorList>
    </citation>
    <scope>NUCLEOTIDE SEQUENCE</scope>
    <source>
        <strain evidence="3">GVMAG-M-3300018416-45</strain>
    </source>
</reference>
<dbReference type="InterPro" id="IPR025197">
    <property type="entry name" value="DUF4116"/>
</dbReference>
<dbReference type="Pfam" id="PF13475">
    <property type="entry name" value="DUF4116"/>
    <property type="match status" value="5"/>
</dbReference>
<sequence length="568" mass="64133">MAEEYDGSQLEFESGELRDDDEFVKKAVEQNGLALKFASKRLQDDSDIVQTAVEENGLSLRFASGNIKENDFTIVLTAVLQNGLSLQFASEEFRDETDIVQSAVEENGLALEFASDRLRDETDIVQSAVEENGLALEFASDRLRDNFEIVLYALERNELALEFASRRLQSDVDKIAMGNAIRNDWSQLKFAPPHLKDDNDIVWYAVKQNVSALQFASPRLKNDDALVLYAVKQNGLALEFASPRLKDDIHIVSTAVKQNGLAIYFAWEGGDGGGLQNDEHIISIALAQNPDVFNQHPKDLPVGHSSEVPQQLFKKSSDTPTLFITTHGEISGDIFDVPLSIEKLNAVGFGVCNFVSETFLKDALIEVTNHPRFGLYRHSESFKLIDRSKREKFSGPYVSSMKDKRYRDDMDGYRIGSIKKGQQMYDNKYSIPPGEYEPYDGLQTIGKNVVSDRILLIENVKTKKTKEEYKITDIGKLYLDRKRVNLSTILSDLALKKYSDIKIIDFSCKILLTPVGSYDFIRDTGLAYGNEIKQIKKSKKSKKGKKGKKGKKSKRRKSTKKRKTRKKD</sequence>